<gene>
    <name evidence="1" type="ORF">FK256_13800</name>
</gene>
<comment type="caution">
    <text evidence="1">The sequence shown here is derived from an EMBL/GenBank/DDBJ whole genome shotgun (WGS) entry which is preliminary data.</text>
</comment>
<evidence type="ECO:0000313" key="1">
    <source>
        <dbReference type="EMBL" id="TQD41348.1"/>
    </source>
</evidence>
<proteinExistence type="predicted"/>
<protein>
    <submittedName>
        <fullName evidence="1">Uncharacterized protein</fullName>
    </submittedName>
</protein>
<dbReference type="EMBL" id="VICB01000027">
    <property type="protein sequence ID" value="TQD41348.1"/>
    <property type="molecule type" value="Genomic_DNA"/>
</dbReference>
<sequence>MIRPFVAAGWTVADLQEAIDQRPDGRSWTYDLREVRRAEYWLKYRLDAWIDHGTVLPSARQKRAAEHKRVMLRRERAIAQAEAERRRIDSIPRSRLLAGRLKARRALLDVADSRRRPAAQKAVDELAAELEATLAAESAAREFLTESLHDIITAPSHETSTP</sequence>
<dbReference type="RefSeq" id="WP_141425145.1">
    <property type="nucleotide sequence ID" value="NZ_JASPFB010000029.1"/>
</dbReference>
<organism evidence="1 2">
    <name type="scientific">Actinomyces johnsonii</name>
    <dbReference type="NCBI Taxonomy" id="544581"/>
    <lineage>
        <taxon>Bacteria</taxon>
        <taxon>Bacillati</taxon>
        <taxon>Actinomycetota</taxon>
        <taxon>Actinomycetes</taxon>
        <taxon>Actinomycetales</taxon>
        <taxon>Actinomycetaceae</taxon>
        <taxon>Actinomyces</taxon>
    </lineage>
</organism>
<evidence type="ECO:0000313" key="2">
    <source>
        <dbReference type="Proteomes" id="UP000319010"/>
    </source>
</evidence>
<dbReference type="Proteomes" id="UP000319010">
    <property type="component" value="Unassembled WGS sequence"/>
</dbReference>
<name>A0A508A076_9ACTO</name>
<reference evidence="1 2" key="1">
    <citation type="submission" date="2019-06" db="EMBL/GenBank/DDBJ databases">
        <title>Draft genome sequence of Actinomyces johnsonii CCUG 34287T.</title>
        <authorList>
            <person name="Salva-Serra F."/>
            <person name="Cardew S."/>
            <person name="Moore E."/>
        </authorList>
    </citation>
    <scope>NUCLEOTIDE SEQUENCE [LARGE SCALE GENOMIC DNA]</scope>
    <source>
        <strain evidence="1 2">CCUG 34287</strain>
    </source>
</reference>
<dbReference type="AlphaFoldDB" id="A0A508A076"/>
<accession>A0A508A076</accession>